<dbReference type="SUPFAM" id="SSF52540">
    <property type="entry name" value="P-loop containing nucleoside triphosphate hydrolases"/>
    <property type="match status" value="3"/>
</dbReference>
<dbReference type="PANTHER" id="PTHR47961:SF4">
    <property type="entry name" value="ACTIVATING SIGNAL COINTEGRATOR 1 COMPLEX SUBUNIT 3"/>
    <property type="match status" value="1"/>
</dbReference>
<protein>
    <recommendedName>
        <fullName evidence="5">Helicase ATP-binding domain-containing protein</fullName>
    </recommendedName>
</protein>
<dbReference type="InterPro" id="IPR014001">
    <property type="entry name" value="Helicase_ATP-bd"/>
</dbReference>
<evidence type="ECO:0000256" key="2">
    <source>
        <dbReference type="ARBA" id="ARBA00022801"/>
    </source>
</evidence>
<gene>
    <name evidence="6" type="ORF">OBRU01_26493</name>
</gene>
<dbReference type="STRING" id="104452.A0A0L7K3R4"/>
<evidence type="ECO:0000256" key="4">
    <source>
        <dbReference type="ARBA" id="ARBA00022840"/>
    </source>
</evidence>
<proteinExistence type="predicted"/>
<keyword evidence="2" id="KW-0378">Hydrolase</keyword>
<dbReference type="GO" id="GO:0016787">
    <property type="term" value="F:hydrolase activity"/>
    <property type="evidence" value="ECO:0007669"/>
    <property type="project" value="UniProtKB-KW"/>
</dbReference>
<dbReference type="GO" id="GO:0003676">
    <property type="term" value="F:nucleic acid binding"/>
    <property type="evidence" value="ECO:0007669"/>
    <property type="project" value="InterPro"/>
</dbReference>
<evidence type="ECO:0000259" key="5">
    <source>
        <dbReference type="PROSITE" id="PS51192"/>
    </source>
</evidence>
<dbReference type="EMBL" id="JTDY01013641">
    <property type="protein sequence ID" value="KOB52117.1"/>
    <property type="molecule type" value="Genomic_DNA"/>
</dbReference>
<dbReference type="InterPro" id="IPR011545">
    <property type="entry name" value="DEAD/DEAH_box_helicase_dom"/>
</dbReference>
<evidence type="ECO:0000313" key="6">
    <source>
        <dbReference type="EMBL" id="KOB52117.1"/>
    </source>
</evidence>
<comment type="caution">
    <text evidence="6">The sequence shown here is derived from an EMBL/GenBank/DDBJ whole genome shotgun (WGS) entry which is preliminary data.</text>
</comment>
<dbReference type="AlphaFoldDB" id="A0A0L7K3R4"/>
<accession>A0A0L7K3R4</accession>
<evidence type="ECO:0000313" key="7">
    <source>
        <dbReference type="Proteomes" id="UP000037510"/>
    </source>
</evidence>
<dbReference type="Gene3D" id="3.40.50.300">
    <property type="entry name" value="P-loop containing nucleotide triphosphate hydrolases"/>
    <property type="match status" value="3"/>
</dbReference>
<dbReference type="InterPro" id="IPR027417">
    <property type="entry name" value="P-loop_NTPase"/>
</dbReference>
<feature type="non-terminal residue" evidence="6">
    <location>
        <position position="1"/>
    </location>
</feature>
<organism evidence="6 7">
    <name type="scientific">Operophtera brumata</name>
    <name type="common">Winter moth</name>
    <name type="synonym">Phalaena brumata</name>
    <dbReference type="NCBI Taxonomy" id="104452"/>
    <lineage>
        <taxon>Eukaryota</taxon>
        <taxon>Metazoa</taxon>
        <taxon>Ecdysozoa</taxon>
        <taxon>Arthropoda</taxon>
        <taxon>Hexapoda</taxon>
        <taxon>Insecta</taxon>
        <taxon>Pterygota</taxon>
        <taxon>Neoptera</taxon>
        <taxon>Endopterygota</taxon>
        <taxon>Lepidoptera</taxon>
        <taxon>Glossata</taxon>
        <taxon>Ditrysia</taxon>
        <taxon>Geometroidea</taxon>
        <taxon>Geometridae</taxon>
        <taxon>Larentiinae</taxon>
        <taxon>Operophtera</taxon>
    </lineage>
</organism>
<dbReference type="SMART" id="SM00487">
    <property type="entry name" value="DEXDc"/>
    <property type="match status" value="1"/>
</dbReference>
<keyword evidence="7" id="KW-1185">Reference proteome</keyword>
<feature type="non-terminal residue" evidence="6">
    <location>
        <position position="230"/>
    </location>
</feature>
<evidence type="ECO:0000256" key="3">
    <source>
        <dbReference type="ARBA" id="ARBA00022806"/>
    </source>
</evidence>
<keyword evidence="4" id="KW-0067">ATP-binding</keyword>
<feature type="domain" description="Helicase ATP-binding" evidence="5">
    <location>
        <begin position="56"/>
        <end position="214"/>
    </location>
</feature>
<dbReference type="PANTHER" id="PTHR47961">
    <property type="entry name" value="DNA POLYMERASE THETA, PUTATIVE (AFU_ORTHOLOGUE AFUA_1G05260)-RELATED"/>
    <property type="match status" value="1"/>
</dbReference>
<reference evidence="6 7" key="1">
    <citation type="journal article" date="2015" name="Genome Biol. Evol.">
        <title>The genome of winter moth (Operophtera brumata) provides a genomic perspective on sexual dimorphism and phenology.</title>
        <authorList>
            <person name="Derks M.F."/>
            <person name="Smit S."/>
            <person name="Salis L."/>
            <person name="Schijlen E."/>
            <person name="Bossers A."/>
            <person name="Mateman C."/>
            <person name="Pijl A.S."/>
            <person name="de Ridder D."/>
            <person name="Groenen M.A."/>
            <person name="Visser M.E."/>
            <person name="Megens H.J."/>
        </authorList>
    </citation>
    <scope>NUCLEOTIDE SEQUENCE [LARGE SCALE GENOMIC DNA]</scope>
    <source>
        <strain evidence="6">WM2013NL</strain>
        <tissue evidence="6">Head and thorax</tissue>
    </source>
</reference>
<dbReference type="Proteomes" id="UP000037510">
    <property type="component" value="Unassembled WGS sequence"/>
</dbReference>
<dbReference type="GO" id="GO:0005524">
    <property type="term" value="F:ATP binding"/>
    <property type="evidence" value="ECO:0007669"/>
    <property type="project" value="UniProtKB-KW"/>
</dbReference>
<keyword evidence="1" id="KW-0547">Nucleotide-binding</keyword>
<dbReference type="PROSITE" id="PS51192">
    <property type="entry name" value="HELICASE_ATP_BIND_1"/>
    <property type="match status" value="1"/>
</dbReference>
<keyword evidence="3" id="KW-0347">Helicase</keyword>
<dbReference type="GO" id="GO:0005634">
    <property type="term" value="C:nucleus"/>
    <property type="evidence" value="ECO:0007669"/>
    <property type="project" value="TreeGrafter"/>
</dbReference>
<dbReference type="Pfam" id="PF00270">
    <property type="entry name" value="DEAD"/>
    <property type="match status" value="1"/>
</dbReference>
<sequence>MFRVFNEYPGCKIFHCLYHTDNNVLLGAPTGSGKTIVAEVAMFRVFNEYPGCKIFYCLYHTDNNVLLGAPTGSGKTIVAEVAMFRVFNEYPGCKLGAPTGSGKTIFAEVAMFRVFNEYPGCKNSHIIVTTPEKWDGISRSWQTRNYVRDVALIVIDEIHLLGEDRGPVLEVIVSRTNFIESHTSRRLRIIGLSTALANAKDLANWLNIGELGLYNFRPSVRPVPLEVIHM</sequence>
<evidence type="ECO:0000256" key="1">
    <source>
        <dbReference type="ARBA" id="ARBA00022741"/>
    </source>
</evidence>
<dbReference type="GO" id="GO:0004386">
    <property type="term" value="F:helicase activity"/>
    <property type="evidence" value="ECO:0007669"/>
    <property type="project" value="UniProtKB-KW"/>
</dbReference>
<dbReference type="InterPro" id="IPR050474">
    <property type="entry name" value="Hel308_SKI2-like"/>
</dbReference>
<name>A0A0L7K3R4_OPEBR</name>